<dbReference type="PANTHER" id="PTHR37817:SF1">
    <property type="entry name" value="N-ACETYLTRANSFERASE EIS"/>
    <property type="match status" value="1"/>
</dbReference>
<dbReference type="Pfam" id="PF17668">
    <property type="entry name" value="Acetyltransf_17"/>
    <property type="match status" value="1"/>
</dbReference>
<dbReference type="AlphaFoldDB" id="A0A560AK94"/>
<dbReference type="InterPro" id="IPR025559">
    <property type="entry name" value="Eis_dom"/>
</dbReference>
<dbReference type="InterPro" id="IPR041380">
    <property type="entry name" value="Acetyltransf_17"/>
</dbReference>
<dbReference type="InterPro" id="IPR051554">
    <property type="entry name" value="Acetyltransferase_Eis"/>
</dbReference>
<dbReference type="SUPFAM" id="SSF55729">
    <property type="entry name" value="Acyl-CoA N-acyltransferases (Nat)"/>
    <property type="match status" value="1"/>
</dbReference>
<comment type="caution">
    <text evidence="2">The sequence shown here is derived from an EMBL/GenBank/DDBJ whole genome shotgun (WGS) entry which is preliminary data.</text>
</comment>
<dbReference type="Gene3D" id="3.40.630.30">
    <property type="match status" value="2"/>
</dbReference>
<keyword evidence="2" id="KW-0808">Transferase</keyword>
<reference evidence="2 3" key="1">
    <citation type="submission" date="2019-06" db="EMBL/GenBank/DDBJ databases">
        <title>Genomic Encyclopedia of Type Strains, Phase IV (KMG-V): Genome sequencing to study the core and pangenomes of soil and plant-associated prokaryotes.</title>
        <authorList>
            <person name="Whitman W."/>
        </authorList>
    </citation>
    <scope>NUCLEOTIDE SEQUENCE [LARGE SCALE GENOMIC DNA]</scope>
    <source>
        <strain evidence="2 3">BR 11796</strain>
    </source>
</reference>
<proteinExistence type="predicted"/>
<dbReference type="Gene3D" id="3.30.1050.10">
    <property type="entry name" value="SCP2 sterol-binding domain"/>
    <property type="match status" value="1"/>
</dbReference>
<dbReference type="InterPro" id="IPR016181">
    <property type="entry name" value="Acyl_CoA_acyltransferase"/>
</dbReference>
<dbReference type="RefSeq" id="WP_247883401.1">
    <property type="nucleotide sequence ID" value="NZ_VITF01000019.1"/>
</dbReference>
<dbReference type="Pfam" id="PF13527">
    <property type="entry name" value="Acetyltransf_9"/>
    <property type="match status" value="1"/>
</dbReference>
<evidence type="ECO:0000313" key="2">
    <source>
        <dbReference type="EMBL" id="TWA60749.1"/>
    </source>
</evidence>
<evidence type="ECO:0000259" key="1">
    <source>
        <dbReference type="PROSITE" id="PS51186"/>
    </source>
</evidence>
<feature type="domain" description="N-acetyltransferase" evidence="1">
    <location>
        <begin position="6"/>
        <end position="156"/>
    </location>
</feature>
<organism evidence="2 3">
    <name type="scientific">Azospirillum brasilense</name>
    <dbReference type="NCBI Taxonomy" id="192"/>
    <lineage>
        <taxon>Bacteria</taxon>
        <taxon>Pseudomonadati</taxon>
        <taxon>Pseudomonadota</taxon>
        <taxon>Alphaproteobacteria</taxon>
        <taxon>Rhodospirillales</taxon>
        <taxon>Azospirillaceae</taxon>
        <taxon>Azospirillum</taxon>
    </lineage>
</organism>
<dbReference type="EMBL" id="VITF01000019">
    <property type="protein sequence ID" value="TWA60749.1"/>
    <property type="molecule type" value="Genomic_DNA"/>
</dbReference>
<sequence length="410" mass="43117">MSAVTGGFGPLLPEERADAATLVRQGFGIPREYFDRSVELFGPGVMRGLRAGPEAGRAGQLVGCAAVWPMEQWFGGRPVPSCGVAAVAVDPAERGRGYGSALMRGLLEEARAGGAALSALYPATLRLYTRLGFGRGGVSFDWSAPPAALSAGPPPGDGWIRRTDASDASELAALRRSLLTTTNGLVERNEGLWSFALCPDGVPSDVYTLGGAGGPEGYVAVAPPADRKLNVADLCLLSSRAVRLAQGFLAGYRAQVDRVTWRGGPDDPLVLLAPERGVRADACDEWLLRILDLPRALESRGYPPGVAGELILEVSDALFPENSGSFRLRLSEGRASVRPLRRAPNGAEKAGVKPDDAVLSLSIGALASLYSGHKGPHVLRQVGLLRGGEDAVALAARFFSGPAPWMPDRF</sequence>
<dbReference type="InterPro" id="IPR036527">
    <property type="entry name" value="SCP2_sterol-bd_dom_sf"/>
</dbReference>
<accession>A0A560AK94</accession>
<evidence type="ECO:0000313" key="3">
    <source>
        <dbReference type="Proteomes" id="UP000316083"/>
    </source>
</evidence>
<dbReference type="PROSITE" id="PS51186">
    <property type="entry name" value="GNAT"/>
    <property type="match status" value="1"/>
</dbReference>
<dbReference type="Pfam" id="PF13530">
    <property type="entry name" value="SCP2_2"/>
    <property type="match status" value="1"/>
</dbReference>
<name>A0A560AK94_AZOBR</name>
<dbReference type="Proteomes" id="UP000316083">
    <property type="component" value="Unassembled WGS sequence"/>
</dbReference>
<dbReference type="CDD" id="cd04301">
    <property type="entry name" value="NAT_SF"/>
    <property type="match status" value="1"/>
</dbReference>
<gene>
    <name evidence="2" type="ORF">FBZ82_11933</name>
</gene>
<dbReference type="GO" id="GO:0034069">
    <property type="term" value="F:aminoglycoside N-acetyltransferase activity"/>
    <property type="evidence" value="ECO:0007669"/>
    <property type="project" value="TreeGrafter"/>
</dbReference>
<dbReference type="SUPFAM" id="SSF55718">
    <property type="entry name" value="SCP-like"/>
    <property type="match status" value="1"/>
</dbReference>
<dbReference type="InterPro" id="IPR000182">
    <property type="entry name" value="GNAT_dom"/>
</dbReference>
<protein>
    <submittedName>
        <fullName evidence="2">Putative acetyltransferase</fullName>
    </submittedName>
</protein>
<dbReference type="GO" id="GO:0030649">
    <property type="term" value="P:aminoglycoside antibiotic catabolic process"/>
    <property type="evidence" value="ECO:0007669"/>
    <property type="project" value="TreeGrafter"/>
</dbReference>
<dbReference type="PANTHER" id="PTHR37817">
    <property type="entry name" value="N-ACETYLTRANSFERASE EIS"/>
    <property type="match status" value="1"/>
</dbReference>